<dbReference type="FunFam" id="1.10.10.1200:FF:000007">
    <property type="entry name" value="Melanoma-associated antigen C2"/>
    <property type="match status" value="1"/>
</dbReference>
<reference evidence="2 3" key="1">
    <citation type="submission" date="2009-06" db="EMBL/GenBank/DDBJ databases">
        <title>The Genome Sequence of Loxodonta africana (African elephant).</title>
        <authorList>
            <person name="Di Palma F."/>
            <person name="Heiman D."/>
            <person name="Young S."/>
            <person name="Johnson J."/>
            <person name="Lander E.S."/>
            <person name="Lindblad-Toh K."/>
        </authorList>
    </citation>
    <scope>NUCLEOTIDE SEQUENCE [LARGE SCALE GENOMIC DNA]</scope>
    <source>
        <strain evidence="2 3">Isolate ISIS603380</strain>
    </source>
</reference>
<feature type="domain" description="MAGE" evidence="1">
    <location>
        <begin position="97"/>
        <end position="296"/>
    </location>
</feature>
<dbReference type="SMART" id="SM01373">
    <property type="entry name" value="MAGE"/>
    <property type="match status" value="1"/>
</dbReference>
<dbReference type="Proteomes" id="UP000007646">
    <property type="component" value="Unassembled WGS sequence"/>
</dbReference>
<dbReference type="PANTHER" id="PTHR11736">
    <property type="entry name" value="MELANOMA-ASSOCIATED ANTIGEN MAGE ANTIGEN"/>
    <property type="match status" value="1"/>
</dbReference>
<dbReference type="Gene3D" id="1.10.10.1200">
    <property type="entry name" value="MAGE homology domain, winged helix WH1 motif"/>
    <property type="match status" value="1"/>
</dbReference>
<accession>G3UBG2</accession>
<dbReference type="eggNOG" id="KOG4562">
    <property type="taxonomic scope" value="Eukaryota"/>
</dbReference>
<dbReference type="GeneTree" id="ENSGT00940000165165"/>
<dbReference type="FunFam" id="1.10.10.1210:FF:000001">
    <property type="entry name" value="melanoma-associated antigen D1"/>
    <property type="match status" value="1"/>
</dbReference>
<dbReference type="STRING" id="9785.ENSLAFP00000025170"/>
<proteinExistence type="predicted"/>
<dbReference type="Gene3D" id="1.10.10.1210">
    <property type="entry name" value="MAGE homology domain, winged helix WH2 motif"/>
    <property type="match status" value="1"/>
</dbReference>
<dbReference type="AlphaFoldDB" id="G3UBG2"/>
<evidence type="ECO:0000313" key="3">
    <source>
        <dbReference type="Proteomes" id="UP000007646"/>
    </source>
</evidence>
<dbReference type="PROSITE" id="PS50838">
    <property type="entry name" value="MAGE"/>
    <property type="match status" value="1"/>
</dbReference>
<sequence>MSQGQESPQDIYDESFQACKALEEAQFSEASEEASLSSSSFICGTLEEASAAEAPSTPQGLQSAYFSSTAITASKSDEVFSSQEEQESTDNLPTDILGEKVALLVQFLLLKYKMKEMITKEDMLKMVIKEHKDHFPEILSMASERMELVFGIDVMEVDHNSHCYALLNKLGLTYDGMVSGDGGIPKTGLMIFVLGVIFMKGSRATEEEIWEVLNRLDIHSGQNHFLYGEPRKFITEDLVREKYLEYRKVFNSDPARYEFRWGPRAHAEISKVTLLEFLAKINDSDSPIFSSRYEEALRDEEKRARNAFISRVKSTTRTSNHLRRMMGSSLSP</sequence>
<protein>
    <recommendedName>
        <fullName evidence="1">MAGE domain-containing protein</fullName>
    </recommendedName>
</protein>
<dbReference type="GO" id="GO:0000122">
    <property type="term" value="P:negative regulation of transcription by RNA polymerase II"/>
    <property type="evidence" value="ECO:0007669"/>
    <property type="project" value="TreeGrafter"/>
</dbReference>
<name>G3UBG2_LOXAF</name>
<evidence type="ECO:0000313" key="2">
    <source>
        <dbReference type="Ensembl" id="ENSLAFP00000025170.1"/>
    </source>
</evidence>
<reference evidence="2" key="2">
    <citation type="submission" date="2025-08" db="UniProtKB">
        <authorList>
            <consortium name="Ensembl"/>
        </authorList>
    </citation>
    <scope>IDENTIFICATION</scope>
    <source>
        <strain evidence="2">Isolate ISIS603380</strain>
    </source>
</reference>
<dbReference type="HOGENOM" id="CLU_039582_1_0_1"/>
<keyword evidence="3" id="KW-1185">Reference proteome</keyword>
<dbReference type="SMART" id="SM01392">
    <property type="entry name" value="MAGE_N"/>
    <property type="match status" value="1"/>
</dbReference>
<organism evidence="2 3">
    <name type="scientific">Loxodonta africana</name>
    <name type="common">African elephant</name>
    <dbReference type="NCBI Taxonomy" id="9785"/>
    <lineage>
        <taxon>Eukaryota</taxon>
        <taxon>Metazoa</taxon>
        <taxon>Chordata</taxon>
        <taxon>Craniata</taxon>
        <taxon>Vertebrata</taxon>
        <taxon>Euteleostomi</taxon>
        <taxon>Mammalia</taxon>
        <taxon>Eutheria</taxon>
        <taxon>Afrotheria</taxon>
        <taxon>Proboscidea</taxon>
        <taxon>Elephantidae</taxon>
        <taxon>Loxodonta</taxon>
    </lineage>
</organism>
<dbReference type="InterPro" id="IPR037445">
    <property type="entry name" value="MAGE"/>
</dbReference>
<dbReference type="InterPro" id="IPR021072">
    <property type="entry name" value="MAGE_N"/>
</dbReference>
<dbReference type="InParanoid" id="G3UBG2"/>
<evidence type="ECO:0000259" key="1">
    <source>
        <dbReference type="PROSITE" id="PS50838"/>
    </source>
</evidence>
<dbReference type="Pfam" id="PF01454">
    <property type="entry name" value="MAGE"/>
    <property type="match status" value="1"/>
</dbReference>
<dbReference type="InterPro" id="IPR002190">
    <property type="entry name" value="MHD_dom"/>
</dbReference>
<dbReference type="Pfam" id="PF12440">
    <property type="entry name" value="MAGE_N"/>
    <property type="match status" value="1"/>
</dbReference>
<dbReference type="GO" id="GO:0005634">
    <property type="term" value="C:nucleus"/>
    <property type="evidence" value="ECO:0007669"/>
    <property type="project" value="TreeGrafter"/>
</dbReference>
<dbReference type="PANTHER" id="PTHR11736:SF14">
    <property type="entry name" value="NSE3 HOMOLOG, SMC5-SMC6 COMPLEX COMPONENT"/>
    <property type="match status" value="1"/>
</dbReference>
<reference evidence="2" key="3">
    <citation type="submission" date="2025-09" db="UniProtKB">
        <authorList>
            <consortium name="Ensembl"/>
        </authorList>
    </citation>
    <scope>IDENTIFICATION</scope>
    <source>
        <strain evidence="2">Isolate ISIS603380</strain>
    </source>
</reference>
<dbReference type="OMA" id="ASECIGL"/>
<dbReference type="InterPro" id="IPR041898">
    <property type="entry name" value="MAGE_WH1"/>
</dbReference>
<dbReference type="Ensembl" id="ENSLAFT00000022484.2">
    <property type="protein sequence ID" value="ENSLAFP00000025170.1"/>
    <property type="gene ID" value="ENSLAFG00000030864.1"/>
</dbReference>
<dbReference type="InterPro" id="IPR041899">
    <property type="entry name" value="MAGE_WH2"/>
</dbReference>